<evidence type="ECO:0000313" key="7">
    <source>
        <dbReference type="EMBL" id="MCD2194273.1"/>
    </source>
</evidence>
<dbReference type="Pfam" id="PF02646">
    <property type="entry name" value="RmuC"/>
    <property type="match status" value="1"/>
</dbReference>
<keyword evidence="4" id="KW-0233">DNA recombination</keyword>
<organism evidence="7 8">
    <name type="scientific">Actinomycetospora endophytica</name>
    <dbReference type="NCBI Taxonomy" id="2291215"/>
    <lineage>
        <taxon>Bacteria</taxon>
        <taxon>Bacillati</taxon>
        <taxon>Actinomycetota</taxon>
        <taxon>Actinomycetes</taxon>
        <taxon>Pseudonocardiales</taxon>
        <taxon>Pseudonocardiaceae</taxon>
        <taxon>Actinomycetospora</taxon>
    </lineage>
</organism>
<feature type="coiled-coil region" evidence="5">
    <location>
        <begin position="131"/>
        <end position="158"/>
    </location>
</feature>
<dbReference type="Proteomes" id="UP001199469">
    <property type="component" value="Unassembled WGS sequence"/>
</dbReference>
<proteinExistence type="inferred from homology"/>
<dbReference type="EMBL" id="JAJNDB010000002">
    <property type="protein sequence ID" value="MCD2194273.1"/>
    <property type="molecule type" value="Genomic_DNA"/>
</dbReference>
<gene>
    <name evidence="7" type="ORF">LQ327_12900</name>
</gene>
<reference evidence="7 8" key="1">
    <citation type="submission" date="2021-11" db="EMBL/GenBank/DDBJ databases">
        <title>Draft genome sequence of Actinomycetospora sp. SF1 isolated from the rhizosphere soil.</title>
        <authorList>
            <person name="Duangmal K."/>
            <person name="Chantavorakit T."/>
        </authorList>
    </citation>
    <scope>NUCLEOTIDE SEQUENCE [LARGE SCALE GENOMIC DNA]</scope>
    <source>
        <strain evidence="7 8">TBRC 5722</strain>
    </source>
</reference>
<dbReference type="PANTHER" id="PTHR30563">
    <property type="entry name" value="DNA RECOMBINATION PROTEIN RMUC"/>
    <property type="match status" value="1"/>
</dbReference>
<comment type="caution">
    <text evidence="7">The sequence shown here is derived from an EMBL/GenBank/DDBJ whole genome shotgun (WGS) entry which is preliminary data.</text>
</comment>
<comment type="function">
    <text evidence="1">Involved in DNA recombination.</text>
</comment>
<dbReference type="InterPro" id="IPR003798">
    <property type="entry name" value="DNA_recombination_RmuC"/>
</dbReference>
<evidence type="ECO:0000256" key="1">
    <source>
        <dbReference type="ARBA" id="ARBA00003416"/>
    </source>
</evidence>
<evidence type="ECO:0000313" key="8">
    <source>
        <dbReference type="Proteomes" id="UP001199469"/>
    </source>
</evidence>
<evidence type="ECO:0000256" key="5">
    <source>
        <dbReference type="SAM" id="Coils"/>
    </source>
</evidence>
<dbReference type="RefSeq" id="WP_230734113.1">
    <property type="nucleotide sequence ID" value="NZ_JAJNDB010000002.1"/>
</dbReference>
<feature type="region of interest" description="Disordered" evidence="6">
    <location>
        <begin position="425"/>
        <end position="471"/>
    </location>
</feature>
<evidence type="ECO:0000256" key="3">
    <source>
        <dbReference type="ARBA" id="ARBA00023054"/>
    </source>
</evidence>
<evidence type="ECO:0000256" key="2">
    <source>
        <dbReference type="ARBA" id="ARBA00009840"/>
    </source>
</evidence>
<name>A0ABS8P7P2_9PSEU</name>
<evidence type="ECO:0000256" key="4">
    <source>
        <dbReference type="ARBA" id="ARBA00023172"/>
    </source>
</evidence>
<dbReference type="PANTHER" id="PTHR30563:SF0">
    <property type="entry name" value="DNA RECOMBINATION PROTEIN RMUC"/>
    <property type="match status" value="1"/>
</dbReference>
<keyword evidence="8" id="KW-1185">Reference proteome</keyword>
<protein>
    <submittedName>
        <fullName evidence="7">DNA recombination protein RmuC</fullName>
    </submittedName>
</protein>
<keyword evidence="3 5" id="KW-0175">Coiled coil</keyword>
<comment type="similarity">
    <text evidence="2">Belongs to the RmuC family.</text>
</comment>
<accession>A0ABS8P7P2</accession>
<sequence length="471" mass="49727">MTITGEGVLLGLLLGALLGALGGAVVASRFAAARQEAAVAEAVRRSGAAASAARAELDAERRSAADREATEERRDAAVREAFASLSGEALAANSESFARLAESRMREVTGALASSAHADAGARQQAMSSLLDPVASTLQRLENQMRSAESEREAAFAGLREQVGAVAESARGVAGETRALTTALRTPHVRGRWGEMQLERVVHLAGMVEHCDFTTQSTAGAEGSGQRPDLVVHLAGGKHVVVDAKVPCEAYLDSLEAADESGRRERSLAHARQLRTHVDALSAKAYWRSFDPTPEFVVMFVPGEVFLSAALEADPGLLEHAFSADVVVATPTTLIALLRTVGFAWRQESLARDAAEIHTLGRELHARLSTLGGHLGKLGRSLDAGVRAYNDTVGSLESRVLVTARRFSELSVTRGTLDEVEQVDRRARVPGAPELTGEDGVDRGYGPPEPGDEEEPDTPSSGGAGVHRLTG</sequence>
<evidence type="ECO:0000256" key="6">
    <source>
        <dbReference type="SAM" id="MobiDB-lite"/>
    </source>
</evidence>